<sequence>MRKSCDELVVSANFGRPSKRKKVAYLGHVLRQDRYRLLQLIMMGKVAGKKRIGRKKKSWLRNIREWTGIASGAQLFSLAIENKNYQKLLERHLKKKKFY</sequence>
<gene>
    <name evidence="1" type="primary">jg5017</name>
    <name evidence="1" type="ORF">PAEG_LOCUS11925</name>
</gene>
<comment type="caution">
    <text evidence="1">The sequence shown here is derived from an EMBL/GenBank/DDBJ whole genome shotgun (WGS) entry which is preliminary data.</text>
</comment>
<protein>
    <submittedName>
        <fullName evidence="1">Jg5017 protein</fullName>
    </submittedName>
</protein>
<dbReference type="Proteomes" id="UP000838756">
    <property type="component" value="Unassembled WGS sequence"/>
</dbReference>
<keyword evidence="2" id="KW-1185">Reference proteome</keyword>
<dbReference type="AlphaFoldDB" id="A0A8S4RFB3"/>
<accession>A0A8S4RFB3</accession>
<dbReference type="EMBL" id="CAKXAJ010025021">
    <property type="protein sequence ID" value="CAH2234026.1"/>
    <property type="molecule type" value="Genomic_DNA"/>
</dbReference>
<evidence type="ECO:0000313" key="1">
    <source>
        <dbReference type="EMBL" id="CAH2234026.1"/>
    </source>
</evidence>
<evidence type="ECO:0000313" key="2">
    <source>
        <dbReference type="Proteomes" id="UP000838756"/>
    </source>
</evidence>
<reference evidence="1" key="1">
    <citation type="submission" date="2022-03" db="EMBL/GenBank/DDBJ databases">
        <authorList>
            <person name="Lindestad O."/>
        </authorList>
    </citation>
    <scope>NUCLEOTIDE SEQUENCE</scope>
</reference>
<dbReference type="OrthoDB" id="425681at2759"/>
<proteinExistence type="predicted"/>
<organism evidence="1 2">
    <name type="scientific">Pararge aegeria aegeria</name>
    <dbReference type="NCBI Taxonomy" id="348720"/>
    <lineage>
        <taxon>Eukaryota</taxon>
        <taxon>Metazoa</taxon>
        <taxon>Ecdysozoa</taxon>
        <taxon>Arthropoda</taxon>
        <taxon>Hexapoda</taxon>
        <taxon>Insecta</taxon>
        <taxon>Pterygota</taxon>
        <taxon>Neoptera</taxon>
        <taxon>Endopterygota</taxon>
        <taxon>Lepidoptera</taxon>
        <taxon>Glossata</taxon>
        <taxon>Ditrysia</taxon>
        <taxon>Papilionoidea</taxon>
        <taxon>Nymphalidae</taxon>
        <taxon>Satyrinae</taxon>
        <taxon>Satyrini</taxon>
        <taxon>Parargina</taxon>
        <taxon>Pararge</taxon>
    </lineage>
</organism>
<name>A0A8S4RFB3_9NEOP</name>